<comment type="caution">
    <text evidence="1">The sequence shown here is derived from an EMBL/GenBank/DDBJ whole genome shotgun (WGS) entry which is preliminary data.</text>
</comment>
<dbReference type="AlphaFoldDB" id="B5CUD0"/>
<reference evidence="1 2" key="1">
    <citation type="submission" date="2008-08" db="EMBL/GenBank/DDBJ databases">
        <title>Draft genome sequence of Bacteroides plebeius (DSM 17135).</title>
        <authorList>
            <person name="Sudarsanam P."/>
            <person name="Ley R."/>
            <person name="Guruge J."/>
            <person name="Turnbaugh P.J."/>
            <person name="Mahowald M."/>
            <person name="Liep D."/>
            <person name="Gordon J."/>
        </authorList>
    </citation>
    <scope>NUCLEOTIDE SEQUENCE [LARGE SCALE GENOMIC DNA]</scope>
    <source>
        <strain evidence="2">DSM 17135 / JCM 12973 / M2</strain>
    </source>
</reference>
<dbReference type="EMBL" id="ABQC02000002">
    <property type="protein sequence ID" value="EDY97508.1"/>
    <property type="molecule type" value="Genomic_DNA"/>
</dbReference>
<protein>
    <submittedName>
        <fullName evidence="1">Uncharacterized protein</fullName>
    </submittedName>
</protein>
<sequence length="82" mass="9631">MEFSGTPFFMPLCEGLFSCSCRRIRISRLFLFHLEPIFLQTSGRKSRNVSIIFMFSFGETYVSAVRTVRFALRSRRFFVAET</sequence>
<organism evidence="1 2">
    <name type="scientific">Phocaeicola plebeius (strain DSM 17135 / JCM 12973 / CCUG 54634 / M2)</name>
    <name type="common">Bacteroides plebeius</name>
    <dbReference type="NCBI Taxonomy" id="484018"/>
    <lineage>
        <taxon>Bacteria</taxon>
        <taxon>Pseudomonadati</taxon>
        <taxon>Bacteroidota</taxon>
        <taxon>Bacteroidia</taxon>
        <taxon>Bacteroidales</taxon>
        <taxon>Bacteroidaceae</taxon>
        <taxon>Phocaeicola</taxon>
    </lineage>
</organism>
<name>B5CUD0_PHOPM</name>
<dbReference type="HOGENOM" id="CLU_2551300_0_0_10"/>
<gene>
    <name evidence="1" type="ORF">BACPLE_00300</name>
</gene>
<dbReference type="Proteomes" id="UP000003452">
    <property type="component" value="Unassembled WGS sequence"/>
</dbReference>
<evidence type="ECO:0000313" key="2">
    <source>
        <dbReference type="Proteomes" id="UP000003452"/>
    </source>
</evidence>
<evidence type="ECO:0000313" key="1">
    <source>
        <dbReference type="EMBL" id="EDY97508.1"/>
    </source>
</evidence>
<accession>B5CUD0</accession>
<proteinExistence type="predicted"/>
<reference evidence="1 2" key="2">
    <citation type="submission" date="2008-08" db="EMBL/GenBank/DDBJ databases">
        <authorList>
            <person name="Fulton L."/>
            <person name="Clifton S."/>
            <person name="Fulton B."/>
            <person name="Xu J."/>
            <person name="Minx P."/>
            <person name="Pepin K.H."/>
            <person name="Johnson M."/>
            <person name="Thiruvilangam P."/>
            <person name="Bhonagiri V."/>
            <person name="Nash W.E."/>
            <person name="Mardis E.R."/>
            <person name="Wilson R.K."/>
        </authorList>
    </citation>
    <scope>NUCLEOTIDE SEQUENCE [LARGE SCALE GENOMIC DNA]</scope>
    <source>
        <strain evidence="2">DSM 17135 / JCM 12973 / M2</strain>
    </source>
</reference>